<sequence>MFLDTHLGVIYWPGGNFPPAAVGYAMHPDAPFKPIRDESFDYAREEEMWRNAGSGLKCGWAMEDFFEMLKFHFRELNFLPTSRQRVEDNFAVGEEGSGGSVSTAWVARYAGLPKRRVHGSCGEEGRGIGATGSEHYVVLKFN</sequence>
<protein>
    <submittedName>
        <fullName evidence="1">Uncharacterized protein</fullName>
    </submittedName>
</protein>
<proteinExistence type="predicted"/>
<dbReference type="GeneID" id="68287304"/>
<dbReference type="AlphaFoldDB" id="A0A9P3FCZ6"/>
<keyword evidence="2" id="KW-1185">Reference proteome</keyword>
<dbReference type="Proteomes" id="UP000825890">
    <property type="component" value="Unassembled WGS sequence"/>
</dbReference>
<gene>
    <name evidence="1" type="ORF">CKM354_000172900</name>
</gene>
<dbReference type="OrthoDB" id="3630828at2759"/>
<evidence type="ECO:0000313" key="1">
    <source>
        <dbReference type="EMBL" id="GIZ38309.1"/>
    </source>
</evidence>
<accession>A0A9P3FCZ6</accession>
<dbReference type="RefSeq" id="XP_044652796.1">
    <property type="nucleotide sequence ID" value="XM_044796861.1"/>
</dbReference>
<reference evidence="1 2" key="1">
    <citation type="submission" date="2021-01" db="EMBL/GenBank/DDBJ databases">
        <title>Cercospora kikuchii MAFF 305040 whole genome shotgun sequence.</title>
        <authorList>
            <person name="Kashiwa T."/>
            <person name="Suzuki T."/>
        </authorList>
    </citation>
    <scope>NUCLEOTIDE SEQUENCE [LARGE SCALE GENOMIC DNA]</scope>
    <source>
        <strain evidence="1 2">MAFF 305040</strain>
    </source>
</reference>
<name>A0A9P3FCZ6_9PEZI</name>
<comment type="caution">
    <text evidence="1">The sequence shown here is derived from an EMBL/GenBank/DDBJ whole genome shotgun (WGS) entry which is preliminary data.</text>
</comment>
<dbReference type="EMBL" id="BOLY01000001">
    <property type="protein sequence ID" value="GIZ38309.1"/>
    <property type="molecule type" value="Genomic_DNA"/>
</dbReference>
<evidence type="ECO:0000313" key="2">
    <source>
        <dbReference type="Proteomes" id="UP000825890"/>
    </source>
</evidence>
<organism evidence="1 2">
    <name type="scientific">Cercospora kikuchii</name>
    <dbReference type="NCBI Taxonomy" id="84275"/>
    <lineage>
        <taxon>Eukaryota</taxon>
        <taxon>Fungi</taxon>
        <taxon>Dikarya</taxon>
        <taxon>Ascomycota</taxon>
        <taxon>Pezizomycotina</taxon>
        <taxon>Dothideomycetes</taxon>
        <taxon>Dothideomycetidae</taxon>
        <taxon>Mycosphaerellales</taxon>
        <taxon>Mycosphaerellaceae</taxon>
        <taxon>Cercospora</taxon>
    </lineage>
</organism>